<evidence type="ECO:0000313" key="4">
    <source>
        <dbReference type="Proteomes" id="UP000466578"/>
    </source>
</evidence>
<accession>A0ABM7KF33</accession>
<evidence type="ECO:0000313" key="3">
    <source>
        <dbReference type="EMBL" id="BBY72855.1"/>
    </source>
</evidence>
<keyword evidence="4" id="KW-1185">Reference proteome</keyword>
<dbReference type="GeneID" id="93400340"/>
<proteinExistence type="predicted"/>
<name>A0ABM7KF33_9MYCO</name>
<sequence length="256" mass="28476">MENSDRFSDRATKRIGIFANGKAGYSCLEKLLAYAPESVIALITDNEAIPDEFDIPEGCEAKLWQEQGESERANWLLSKQLDVIILAWWPYLLKGGILDAAPVILNTHPSLLPYCRGKDPNFWAIVESVPFGVTLHHVNAAIDAGEIAFQKEIPVSWSDTGGTLYHKALTEMVELFAEALPTIVHGEIPRIPQSDVGSLHYRKQLEPASVIDLDAPTTAREVLNRLRARTFPPHPACRFTDGEDVYEARVTIDKVT</sequence>
<dbReference type="Pfam" id="PF18216">
    <property type="entry name" value="N_formyltrans_C"/>
    <property type="match status" value="1"/>
</dbReference>
<evidence type="ECO:0000259" key="2">
    <source>
        <dbReference type="Pfam" id="PF18216"/>
    </source>
</evidence>
<evidence type="ECO:0008006" key="5">
    <source>
        <dbReference type="Google" id="ProtNLM"/>
    </source>
</evidence>
<feature type="domain" description="N-formyltransferase dimerization C-terminal" evidence="2">
    <location>
        <begin position="210"/>
        <end position="243"/>
    </location>
</feature>
<dbReference type="InterPro" id="IPR040660">
    <property type="entry name" value="N_formyltrans_C"/>
</dbReference>
<gene>
    <name evidence="3" type="ORF">MPRI_50420</name>
</gene>
<reference evidence="3 4" key="1">
    <citation type="journal article" date="2019" name="Emerg. Microbes Infect.">
        <title>Comprehensive subspecies identification of 175 nontuberculous mycobacteria species based on 7547 genomic profiles.</title>
        <authorList>
            <person name="Matsumoto Y."/>
            <person name="Kinjo T."/>
            <person name="Motooka D."/>
            <person name="Nabeya D."/>
            <person name="Jung N."/>
            <person name="Uechi K."/>
            <person name="Horii T."/>
            <person name="Iida T."/>
            <person name="Fujita J."/>
            <person name="Nakamura S."/>
        </authorList>
    </citation>
    <scope>NUCLEOTIDE SEQUENCE [LARGE SCALE GENOMIC DNA]</scope>
    <source>
        <strain evidence="3 4">JCM 30622</strain>
    </source>
</reference>
<dbReference type="EMBL" id="AP022597">
    <property type="protein sequence ID" value="BBY72855.1"/>
    <property type="molecule type" value="Genomic_DNA"/>
</dbReference>
<dbReference type="SUPFAM" id="SSF53328">
    <property type="entry name" value="Formyltransferase"/>
    <property type="match status" value="1"/>
</dbReference>
<dbReference type="InterPro" id="IPR002376">
    <property type="entry name" value="Formyl_transf_N"/>
</dbReference>
<feature type="domain" description="Formyl transferase N-terminal" evidence="1">
    <location>
        <begin position="60"/>
        <end position="179"/>
    </location>
</feature>
<dbReference type="Proteomes" id="UP000466578">
    <property type="component" value="Chromosome"/>
</dbReference>
<protein>
    <recommendedName>
        <fullName evidence="5">Formyl transferase</fullName>
    </recommendedName>
</protein>
<organism evidence="3 4">
    <name type="scientific">Mycobacterium paraintracellulare</name>
    <dbReference type="NCBI Taxonomy" id="1138383"/>
    <lineage>
        <taxon>Bacteria</taxon>
        <taxon>Bacillati</taxon>
        <taxon>Actinomycetota</taxon>
        <taxon>Actinomycetes</taxon>
        <taxon>Mycobacteriales</taxon>
        <taxon>Mycobacteriaceae</taxon>
        <taxon>Mycobacterium</taxon>
        <taxon>Mycobacterium avium complex (MAC)</taxon>
    </lineage>
</organism>
<dbReference type="CDD" id="cd08369">
    <property type="entry name" value="FMT_core"/>
    <property type="match status" value="1"/>
</dbReference>
<dbReference type="Pfam" id="PF00551">
    <property type="entry name" value="Formyl_trans_N"/>
    <property type="match status" value="1"/>
</dbReference>
<evidence type="ECO:0000259" key="1">
    <source>
        <dbReference type="Pfam" id="PF00551"/>
    </source>
</evidence>
<dbReference type="InterPro" id="IPR036477">
    <property type="entry name" value="Formyl_transf_N_sf"/>
</dbReference>
<dbReference type="PANTHER" id="PTHR11138">
    <property type="entry name" value="METHIONYL-TRNA FORMYLTRANSFERASE"/>
    <property type="match status" value="1"/>
</dbReference>
<dbReference type="Gene3D" id="3.40.50.12230">
    <property type="match status" value="1"/>
</dbReference>
<dbReference type="PANTHER" id="PTHR11138:SF5">
    <property type="entry name" value="METHIONYL-TRNA FORMYLTRANSFERASE, MITOCHONDRIAL"/>
    <property type="match status" value="1"/>
</dbReference>
<dbReference type="RefSeq" id="WP_139826572.1">
    <property type="nucleotide sequence ID" value="NC_016948.1"/>
</dbReference>